<dbReference type="InterPro" id="IPR018698">
    <property type="entry name" value="VWA-like_dom"/>
</dbReference>
<organism evidence="4 5">
    <name type="scientific">Vibrio phage BUCT194</name>
    <dbReference type="NCBI Taxonomy" id="2859072"/>
    <lineage>
        <taxon>Viruses</taxon>
        <taxon>Duplodnaviria</taxon>
        <taxon>Heunggongvirae</taxon>
        <taxon>Uroviricota</taxon>
        <taxon>Caudoviricetes</taxon>
        <taxon>Schitoviridae</taxon>
        <taxon>Varunavirus</taxon>
        <taxon>Varunavirus BUCT194</taxon>
    </lineage>
</organism>
<dbReference type="Pfam" id="PF09967">
    <property type="entry name" value="DUF2201"/>
    <property type="match status" value="1"/>
</dbReference>
<dbReference type="Proteomes" id="UP000828026">
    <property type="component" value="Segment"/>
</dbReference>
<dbReference type="GeneID" id="77933487"/>
<evidence type="ECO:0000313" key="4">
    <source>
        <dbReference type="EMBL" id="UAW01133.1"/>
    </source>
</evidence>
<reference evidence="4 5" key="1">
    <citation type="submission" date="2021-06" db="EMBL/GenBank/DDBJ databases">
        <authorList>
            <person name="Chen R."/>
            <person name="Qin H."/>
            <person name="He S."/>
            <person name="Han P."/>
            <person name="Xu F."/>
            <person name="Sun H."/>
            <person name="Fan H."/>
            <person name="Tong Y."/>
        </authorList>
    </citation>
    <scope>NUCLEOTIDE SEQUENCE [LARGE SCALE GENOMIC DNA]</scope>
</reference>
<feature type="region of interest" description="Disordered" evidence="1">
    <location>
        <begin position="146"/>
        <end position="198"/>
    </location>
</feature>
<evidence type="ECO:0000256" key="1">
    <source>
        <dbReference type="SAM" id="MobiDB-lite"/>
    </source>
</evidence>
<name>A0AAE8XFS4_9CAUD</name>
<protein>
    <submittedName>
        <fullName evidence="4">Metallopeptidase domain protein</fullName>
    </submittedName>
</protein>
<accession>A0AAE8XFS4</accession>
<dbReference type="RefSeq" id="YP_010657568.1">
    <property type="nucleotide sequence ID" value="NC_070848.1"/>
</dbReference>
<evidence type="ECO:0000259" key="2">
    <source>
        <dbReference type="Pfam" id="PF09967"/>
    </source>
</evidence>
<dbReference type="InterPro" id="IPR036465">
    <property type="entry name" value="vWFA_dom_sf"/>
</dbReference>
<dbReference type="EMBL" id="MZ447858">
    <property type="protein sequence ID" value="UAW01133.1"/>
    <property type="molecule type" value="Genomic_DNA"/>
</dbReference>
<dbReference type="SUPFAM" id="SSF53300">
    <property type="entry name" value="vWA-like"/>
    <property type="match status" value="1"/>
</dbReference>
<keyword evidence="5" id="KW-1185">Reference proteome</keyword>
<evidence type="ECO:0000259" key="3">
    <source>
        <dbReference type="Pfam" id="PF13203"/>
    </source>
</evidence>
<sequence length="408" mass="46780">MEISKELKEQAETAYSVAIMQLMRNSSLAFDSSILLNMERQFKIEEDLTLKVEGTTVYVNPEWFLSISKNDQQWNLRHLAWHIIGFDELRVGDKDPKRWNLACDLYNNALLHNDSSFKCTLPQNAVYDPRFDNMDKEEIYKYLEDNQEQEQQQEQKQDPTAGDCGGGQQPEQDGDQEGDGEGDGDQEKEGNGNQQRQQQLEKEISNMVQQAAMQAKQAGGAVPPSIEQYLDELYNPKLPWNRLLLKYMTSHAAYDYSYQRIHKKFFPHGMIMPSMWSEGMGPLVIATDESCSVSDEDIKLYKGAIQAIKDEFNPEKLTVMGFTTRVEHTTVIAQDAEIDNINFRAHGGTHIPAVMEYIEKEKIDPQVLICFSDMYSSFPPKPKYDVIWICVGNPSWQPPYGRVVYVDS</sequence>
<dbReference type="InterPro" id="IPR025154">
    <property type="entry name" value="Put_metallopeptidase_dom"/>
</dbReference>
<feature type="domain" description="VWA-like" evidence="2">
    <location>
        <begin position="283"/>
        <end position="406"/>
    </location>
</feature>
<dbReference type="KEGG" id="vg:77933487"/>
<evidence type="ECO:0000313" key="5">
    <source>
        <dbReference type="Proteomes" id="UP000828026"/>
    </source>
</evidence>
<dbReference type="PANTHER" id="PTHR38730">
    <property type="entry name" value="SLL7028 PROTEIN"/>
    <property type="match status" value="1"/>
</dbReference>
<proteinExistence type="predicted"/>
<feature type="compositionally biased region" description="Acidic residues" evidence="1">
    <location>
        <begin position="172"/>
        <end position="184"/>
    </location>
</feature>
<dbReference type="PANTHER" id="PTHR38730:SF1">
    <property type="entry name" value="SLL7028 PROTEIN"/>
    <property type="match status" value="1"/>
</dbReference>
<feature type="domain" description="Putative metallopeptidase" evidence="3">
    <location>
        <begin position="30"/>
        <end position="275"/>
    </location>
</feature>
<dbReference type="Pfam" id="PF13203">
    <property type="entry name" value="DUF2201_N"/>
    <property type="match status" value="1"/>
</dbReference>